<dbReference type="PANTHER" id="PTHR43027">
    <property type="entry name" value="DOXORUBICIN RESISTANCE ABC TRANSPORTER PERMEASE PROTEIN DRRC-RELATED"/>
    <property type="match status" value="1"/>
</dbReference>
<dbReference type="RefSeq" id="WP_096919839.1">
    <property type="nucleotide sequence ID" value="NZ_CP029487.1"/>
</dbReference>
<dbReference type="Proteomes" id="UP000218387">
    <property type="component" value="Chromosome"/>
</dbReference>
<evidence type="ECO:0000256" key="2">
    <source>
        <dbReference type="ARBA" id="ARBA00022692"/>
    </source>
</evidence>
<feature type="transmembrane region" description="Helical" evidence="5">
    <location>
        <begin position="180"/>
        <end position="199"/>
    </location>
</feature>
<evidence type="ECO:0000259" key="6">
    <source>
        <dbReference type="Pfam" id="PF12698"/>
    </source>
</evidence>
<proteinExistence type="predicted"/>
<feature type="domain" description="ABC-2 type transporter transmembrane" evidence="6">
    <location>
        <begin position="17"/>
        <end position="370"/>
    </location>
</feature>
<reference evidence="7 8" key="1">
    <citation type="submission" date="2018-05" db="EMBL/GenBank/DDBJ databases">
        <title>Genome comparison of Eubacterium sp.</title>
        <authorList>
            <person name="Feng Y."/>
            <person name="Sanchez-Andrea I."/>
            <person name="Stams A.J.M."/>
            <person name="De Vos W.M."/>
        </authorList>
    </citation>
    <scope>NUCLEOTIDE SEQUENCE [LARGE SCALE GENOMIC DNA]</scope>
    <source>
        <strain evidence="7 8">YI</strain>
    </source>
</reference>
<keyword evidence="3 5" id="KW-1133">Transmembrane helix</keyword>
<organism evidence="7 8">
    <name type="scientific">Eubacterium maltosivorans</name>
    <dbReference type="NCBI Taxonomy" id="2041044"/>
    <lineage>
        <taxon>Bacteria</taxon>
        <taxon>Bacillati</taxon>
        <taxon>Bacillota</taxon>
        <taxon>Clostridia</taxon>
        <taxon>Eubacteriales</taxon>
        <taxon>Eubacteriaceae</taxon>
        <taxon>Eubacterium</taxon>
    </lineage>
</organism>
<evidence type="ECO:0000313" key="8">
    <source>
        <dbReference type="Proteomes" id="UP000218387"/>
    </source>
</evidence>
<feature type="transmembrane region" description="Helical" evidence="5">
    <location>
        <begin position="292"/>
        <end position="311"/>
    </location>
</feature>
<dbReference type="GO" id="GO:0016020">
    <property type="term" value="C:membrane"/>
    <property type="evidence" value="ECO:0007669"/>
    <property type="project" value="UniProtKB-SubCell"/>
</dbReference>
<evidence type="ECO:0000256" key="3">
    <source>
        <dbReference type="ARBA" id="ARBA00022989"/>
    </source>
</evidence>
<evidence type="ECO:0000256" key="4">
    <source>
        <dbReference type="ARBA" id="ARBA00023136"/>
    </source>
</evidence>
<feature type="transmembrane region" description="Helical" evidence="5">
    <location>
        <begin position="226"/>
        <end position="252"/>
    </location>
</feature>
<dbReference type="InterPro" id="IPR013525">
    <property type="entry name" value="ABC2_TM"/>
</dbReference>
<dbReference type="PANTHER" id="PTHR43027:SF1">
    <property type="entry name" value="DOXORUBICIN RESISTANCE ABC TRANSPORTER PERMEASE PROTEIN DRRC-RELATED"/>
    <property type="match status" value="1"/>
</dbReference>
<sequence>MFSLLYTNRIKCLLRDKALVFWTLLFPLILATLFHFAFSNILSDHNFKAVPVAVIENEDYQKNESFKETMKAVSGGEDSIFKLSLTSDTGKAKEWLADGTVSGIVAMTGDKPELTVTESGINQTIIKNVLDQYIRIYHTVADIAQSNPQAFAQGFMDEVGSIKDYTAAGSLTDKSLNTLLISYYALLAMACFYGAFLGLQDMVDIQANLSDKAARLAVAPTHKFKLLAINFCATLTIHFIEILILIAYMVFMLNVEMGNHIPEILLISLIGSVCGITFGTMIGVLVKGSEGLKTGILVAFTMLMSFLAGMMSPDIKYSIRLSVPWAEAVNPVSQITDAFYSLYYYDGGSKFYTCIAILCIFALIFSTVTYFIIRRQQYASL</sequence>
<keyword evidence="4 5" id="KW-0472">Membrane</keyword>
<name>A0A4P9C546_EUBML</name>
<evidence type="ECO:0000256" key="1">
    <source>
        <dbReference type="ARBA" id="ARBA00004141"/>
    </source>
</evidence>
<feature type="transmembrane region" description="Helical" evidence="5">
    <location>
        <begin position="20"/>
        <end position="38"/>
    </location>
</feature>
<feature type="transmembrane region" description="Helical" evidence="5">
    <location>
        <begin position="351"/>
        <end position="373"/>
    </location>
</feature>
<dbReference type="KEGG" id="emt:CPZ25_003710"/>
<comment type="subcellular location">
    <subcellularLocation>
        <location evidence="1">Membrane</location>
        <topology evidence="1">Multi-pass membrane protein</topology>
    </subcellularLocation>
</comment>
<protein>
    <submittedName>
        <fullName evidence="7">ABC transporter permease</fullName>
    </submittedName>
</protein>
<evidence type="ECO:0000256" key="5">
    <source>
        <dbReference type="SAM" id="Phobius"/>
    </source>
</evidence>
<keyword evidence="2 5" id="KW-0812">Transmembrane</keyword>
<dbReference type="EMBL" id="CP029487">
    <property type="protein sequence ID" value="QCT70463.1"/>
    <property type="molecule type" value="Genomic_DNA"/>
</dbReference>
<dbReference type="InterPro" id="IPR052902">
    <property type="entry name" value="ABC-2_transporter"/>
</dbReference>
<accession>A0A4P9C546</accession>
<evidence type="ECO:0000313" key="7">
    <source>
        <dbReference type="EMBL" id="QCT70463.1"/>
    </source>
</evidence>
<dbReference type="AlphaFoldDB" id="A0A4P9C546"/>
<feature type="transmembrane region" description="Helical" evidence="5">
    <location>
        <begin position="264"/>
        <end position="286"/>
    </location>
</feature>
<keyword evidence="8" id="KW-1185">Reference proteome</keyword>
<dbReference type="GO" id="GO:0140359">
    <property type="term" value="F:ABC-type transporter activity"/>
    <property type="evidence" value="ECO:0007669"/>
    <property type="project" value="InterPro"/>
</dbReference>
<gene>
    <name evidence="7" type="ORF">CPZ25_003710</name>
</gene>
<dbReference type="Pfam" id="PF12698">
    <property type="entry name" value="ABC2_membrane_3"/>
    <property type="match status" value="1"/>
</dbReference>